<sequence>MLVDKFAQLVSMVYQPACALEQEFIAATSVTKSIKSEPHCRDISDLNAGSSLNSSVICAHTRQSRKSISTHTWLSGTTQCSPPQNTLKTEYVSEL</sequence>
<evidence type="ECO:0000313" key="1">
    <source>
        <dbReference type="EMBL" id="KAF6202954.1"/>
    </source>
</evidence>
<accession>A0A8S9X3C1</accession>
<proteinExistence type="predicted"/>
<keyword evidence="2" id="KW-1185">Reference proteome</keyword>
<dbReference type="EMBL" id="WIXP02000011">
    <property type="protein sequence ID" value="KAF6202954.1"/>
    <property type="molecule type" value="Genomic_DNA"/>
</dbReference>
<dbReference type="Proteomes" id="UP000466442">
    <property type="component" value="Unassembled WGS sequence"/>
</dbReference>
<gene>
    <name evidence="1" type="ORF">GE061_003361</name>
</gene>
<organism evidence="1 2">
    <name type="scientific">Apolygus lucorum</name>
    <name type="common">Small green plant bug</name>
    <name type="synonym">Lygocoris lucorum</name>
    <dbReference type="NCBI Taxonomy" id="248454"/>
    <lineage>
        <taxon>Eukaryota</taxon>
        <taxon>Metazoa</taxon>
        <taxon>Ecdysozoa</taxon>
        <taxon>Arthropoda</taxon>
        <taxon>Hexapoda</taxon>
        <taxon>Insecta</taxon>
        <taxon>Pterygota</taxon>
        <taxon>Neoptera</taxon>
        <taxon>Paraneoptera</taxon>
        <taxon>Hemiptera</taxon>
        <taxon>Heteroptera</taxon>
        <taxon>Panheteroptera</taxon>
        <taxon>Cimicomorpha</taxon>
        <taxon>Miridae</taxon>
        <taxon>Mirini</taxon>
        <taxon>Apolygus</taxon>
    </lineage>
</organism>
<evidence type="ECO:0000313" key="2">
    <source>
        <dbReference type="Proteomes" id="UP000466442"/>
    </source>
</evidence>
<dbReference type="AlphaFoldDB" id="A0A8S9X3C1"/>
<protein>
    <submittedName>
        <fullName evidence="1">Uncharacterized protein</fullName>
    </submittedName>
</protein>
<reference evidence="1" key="1">
    <citation type="journal article" date="2021" name="Mol. Ecol. Resour.">
        <title>Apolygus lucorum genome provides insights into omnivorousness and mesophyll feeding.</title>
        <authorList>
            <person name="Liu Y."/>
            <person name="Liu H."/>
            <person name="Wang H."/>
            <person name="Huang T."/>
            <person name="Liu B."/>
            <person name="Yang B."/>
            <person name="Yin L."/>
            <person name="Li B."/>
            <person name="Zhang Y."/>
            <person name="Zhang S."/>
            <person name="Jiang F."/>
            <person name="Zhang X."/>
            <person name="Ren Y."/>
            <person name="Wang B."/>
            <person name="Wang S."/>
            <person name="Lu Y."/>
            <person name="Wu K."/>
            <person name="Fan W."/>
            <person name="Wang G."/>
        </authorList>
    </citation>
    <scope>NUCLEOTIDE SEQUENCE</scope>
    <source>
        <strain evidence="1">12Hb</strain>
    </source>
</reference>
<name>A0A8S9X3C1_APOLU</name>
<comment type="caution">
    <text evidence="1">The sequence shown here is derived from an EMBL/GenBank/DDBJ whole genome shotgun (WGS) entry which is preliminary data.</text>
</comment>